<evidence type="ECO:0000313" key="6">
    <source>
        <dbReference type="Proteomes" id="UP000595895"/>
    </source>
</evidence>
<dbReference type="InterPro" id="IPR018357">
    <property type="entry name" value="Hexapep_transf_CS"/>
</dbReference>
<dbReference type="KEGG" id="awe:JG540_07585"/>
<dbReference type="InterPro" id="IPR051159">
    <property type="entry name" value="Hexapeptide_acetyltransf"/>
</dbReference>
<proteinExistence type="inferred from homology"/>
<dbReference type="GO" id="GO:0008374">
    <property type="term" value="F:O-acyltransferase activity"/>
    <property type="evidence" value="ECO:0007669"/>
    <property type="project" value="TreeGrafter"/>
</dbReference>
<dbReference type="PROSITE" id="PS00101">
    <property type="entry name" value="HEXAPEP_TRANSFERASES"/>
    <property type="match status" value="1"/>
</dbReference>
<dbReference type="EMBL" id="CP066802">
    <property type="protein sequence ID" value="QQM68419.1"/>
    <property type="molecule type" value="Genomic_DNA"/>
</dbReference>
<sequence>MRDGDWYVSDDAENETVSARARRALARYEQAFIDGDPQAGEHLRQAVPAAHPTATVRPPLWVDYGENLSIGAGTFINYGLTALDVAPISIGDRCQIGPHCQLLTPIHPLEPSPRAAGVESADPIVLEDNVWLGGGVIVCPGVRIGRNSVIGAGSVVTRDVPPDVVAVGNPARVLRALDDSTFRPRH</sequence>
<dbReference type="AlphaFoldDB" id="A0A7T7MBV3"/>
<dbReference type="PANTHER" id="PTHR23416:SF23">
    <property type="entry name" value="ACETYLTRANSFERASE C18B11.09C-RELATED"/>
    <property type="match status" value="1"/>
</dbReference>
<evidence type="ECO:0000256" key="1">
    <source>
        <dbReference type="ARBA" id="ARBA00007274"/>
    </source>
</evidence>
<dbReference type="Gene3D" id="2.160.10.10">
    <property type="entry name" value="Hexapeptide repeat proteins"/>
    <property type="match status" value="1"/>
</dbReference>
<keyword evidence="4" id="KW-0012">Acyltransferase</keyword>
<dbReference type="Pfam" id="PF00132">
    <property type="entry name" value="Hexapep"/>
    <property type="match status" value="1"/>
</dbReference>
<dbReference type="FunFam" id="2.160.10.10:FF:000025">
    <property type="entry name" value="Hexapeptide-repeat containing-acetyltransferase"/>
    <property type="match status" value="1"/>
</dbReference>
<reference evidence="5 6" key="1">
    <citation type="submission" date="2020-12" db="EMBL/GenBank/DDBJ databases">
        <authorList>
            <person name="Zhou J."/>
        </authorList>
    </citation>
    <scope>NUCLEOTIDE SEQUENCE [LARGE SCALE GENOMIC DNA]</scope>
    <source>
        <strain evidence="5 6">CCUG 61299</strain>
    </source>
</reference>
<name>A0A7T7MBV3_9ACTO</name>
<evidence type="ECO:0000313" key="5">
    <source>
        <dbReference type="EMBL" id="QQM68419.1"/>
    </source>
</evidence>
<dbReference type="CDD" id="cd03357">
    <property type="entry name" value="LbH_MAT_GAT"/>
    <property type="match status" value="1"/>
</dbReference>
<gene>
    <name evidence="5" type="ORF">JG540_07585</name>
</gene>
<keyword evidence="3" id="KW-0677">Repeat</keyword>
<keyword evidence="2 5" id="KW-0808">Transferase</keyword>
<comment type="similarity">
    <text evidence="1">Belongs to the transferase hexapeptide repeat family.</text>
</comment>
<evidence type="ECO:0000256" key="4">
    <source>
        <dbReference type="ARBA" id="ARBA00023315"/>
    </source>
</evidence>
<organism evidence="5 6">
    <name type="scientific">Actinomyces weissii</name>
    <dbReference type="NCBI Taxonomy" id="675090"/>
    <lineage>
        <taxon>Bacteria</taxon>
        <taxon>Bacillati</taxon>
        <taxon>Actinomycetota</taxon>
        <taxon>Actinomycetes</taxon>
        <taxon>Actinomycetales</taxon>
        <taxon>Actinomycetaceae</taxon>
        <taxon>Actinomyces</taxon>
    </lineage>
</organism>
<accession>A0A7T7MBV3</accession>
<dbReference type="InterPro" id="IPR011004">
    <property type="entry name" value="Trimer_LpxA-like_sf"/>
</dbReference>
<dbReference type="PANTHER" id="PTHR23416">
    <property type="entry name" value="SIALIC ACID SYNTHASE-RELATED"/>
    <property type="match status" value="1"/>
</dbReference>
<evidence type="ECO:0000256" key="3">
    <source>
        <dbReference type="ARBA" id="ARBA00022737"/>
    </source>
</evidence>
<dbReference type="InterPro" id="IPR001451">
    <property type="entry name" value="Hexapep"/>
</dbReference>
<dbReference type="SUPFAM" id="SSF51161">
    <property type="entry name" value="Trimeric LpxA-like enzymes"/>
    <property type="match status" value="1"/>
</dbReference>
<dbReference type="GO" id="GO:0005829">
    <property type="term" value="C:cytosol"/>
    <property type="evidence" value="ECO:0007669"/>
    <property type="project" value="TreeGrafter"/>
</dbReference>
<keyword evidence="6" id="KW-1185">Reference proteome</keyword>
<protein>
    <submittedName>
        <fullName evidence="5">Sugar O-acetyltransferase</fullName>
    </submittedName>
</protein>
<evidence type="ECO:0000256" key="2">
    <source>
        <dbReference type="ARBA" id="ARBA00022679"/>
    </source>
</evidence>
<dbReference type="Proteomes" id="UP000595895">
    <property type="component" value="Chromosome"/>
</dbReference>